<name>A0ABQ2DF50_9DEIO</name>
<gene>
    <name evidence="5" type="ORF">GCM10008938_44650</name>
</gene>
<proteinExistence type="predicted"/>
<dbReference type="InterPro" id="IPR012340">
    <property type="entry name" value="NA-bd_OB-fold"/>
</dbReference>
<sequence>MNNVHTIRLVGSLTRDPELQLSTGGRPSCELLLSGEEKVQGPAGERILPWMHGVLLTGPAARTAVEKYSKGQVLSIEGHLEQHTWKLGNGQKASVTRIRASSVERIELPDARFTTDQEGNVRLKGGVNEVVLQGKLLRTPDPRSTSAGTPLLHFPLVVMETYTDVDGLPNDTYHQFECVAWREVAKGMGQYSEGDVLRVQGRLKIDQWTDRKGEQHTATRVEASQLERIQVARQKPLQKGKKPRK</sequence>
<dbReference type="CDD" id="cd04496">
    <property type="entry name" value="SSB_OBF"/>
    <property type="match status" value="2"/>
</dbReference>
<feature type="compositionally biased region" description="Basic and acidic residues" evidence="4">
    <location>
        <begin position="210"/>
        <end position="219"/>
    </location>
</feature>
<keyword evidence="6" id="KW-1185">Reference proteome</keyword>
<dbReference type="SUPFAM" id="SSF50249">
    <property type="entry name" value="Nucleic acid-binding proteins"/>
    <property type="match status" value="2"/>
</dbReference>
<dbReference type="PANTHER" id="PTHR10302">
    <property type="entry name" value="SINGLE-STRANDED DNA-BINDING PROTEIN"/>
    <property type="match status" value="1"/>
</dbReference>
<reference evidence="6" key="1">
    <citation type="journal article" date="2019" name="Int. J. Syst. Evol. Microbiol.">
        <title>The Global Catalogue of Microorganisms (GCM) 10K type strain sequencing project: providing services to taxonomists for standard genome sequencing and annotation.</title>
        <authorList>
            <consortium name="The Broad Institute Genomics Platform"/>
            <consortium name="The Broad Institute Genome Sequencing Center for Infectious Disease"/>
            <person name="Wu L."/>
            <person name="Ma J."/>
        </authorList>
    </citation>
    <scope>NUCLEOTIDE SEQUENCE [LARGE SCALE GENOMIC DNA]</scope>
    <source>
        <strain evidence="6">JCM 14370</strain>
    </source>
</reference>
<dbReference type="InterPro" id="IPR011344">
    <property type="entry name" value="ssDNA-bd"/>
</dbReference>
<evidence type="ECO:0000256" key="3">
    <source>
        <dbReference type="RuleBase" id="RU000524"/>
    </source>
</evidence>
<dbReference type="Proteomes" id="UP000632222">
    <property type="component" value="Unassembled WGS sequence"/>
</dbReference>
<evidence type="ECO:0000313" key="5">
    <source>
        <dbReference type="EMBL" id="GGJ53672.1"/>
    </source>
</evidence>
<evidence type="ECO:0000256" key="1">
    <source>
        <dbReference type="ARBA" id="ARBA00023125"/>
    </source>
</evidence>
<evidence type="ECO:0000256" key="2">
    <source>
        <dbReference type="PROSITE-ProRule" id="PRU00252"/>
    </source>
</evidence>
<organism evidence="5 6">
    <name type="scientific">Deinococcus roseus</name>
    <dbReference type="NCBI Taxonomy" id="392414"/>
    <lineage>
        <taxon>Bacteria</taxon>
        <taxon>Thermotogati</taxon>
        <taxon>Deinococcota</taxon>
        <taxon>Deinococci</taxon>
        <taxon>Deinococcales</taxon>
        <taxon>Deinococcaceae</taxon>
        <taxon>Deinococcus</taxon>
    </lineage>
</organism>
<dbReference type="InterPro" id="IPR000424">
    <property type="entry name" value="Primosome_PriB/ssb"/>
</dbReference>
<feature type="compositionally biased region" description="Basic residues" evidence="4">
    <location>
        <begin position="236"/>
        <end position="245"/>
    </location>
</feature>
<dbReference type="Gene3D" id="2.40.50.140">
    <property type="entry name" value="Nucleic acid-binding proteins"/>
    <property type="match status" value="2"/>
</dbReference>
<dbReference type="EMBL" id="BMOD01000027">
    <property type="protein sequence ID" value="GGJ53672.1"/>
    <property type="molecule type" value="Genomic_DNA"/>
</dbReference>
<dbReference type="NCBIfam" id="TIGR00621">
    <property type="entry name" value="ssb"/>
    <property type="match status" value="1"/>
</dbReference>
<evidence type="ECO:0000313" key="6">
    <source>
        <dbReference type="Proteomes" id="UP000632222"/>
    </source>
</evidence>
<keyword evidence="1 2" id="KW-0238">DNA-binding</keyword>
<comment type="caution">
    <text evidence="5">The sequence shown here is derived from an EMBL/GenBank/DDBJ whole genome shotgun (WGS) entry which is preliminary data.</text>
</comment>
<accession>A0ABQ2DF50</accession>
<dbReference type="PANTHER" id="PTHR10302:SF27">
    <property type="entry name" value="SINGLE-STRANDED DNA-BINDING PROTEIN"/>
    <property type="match status" value="1"/>
</dbReference>
<evidence type="ECO:0000256" key="4">
    <source>
        <dbReference type="SAM" id="MobiDB-lite"/>
    </source>
</evidence>
<dbReference type="Pfam" id="PF00436">
    <property type="entry name" value="SSB"/>
    <property type="match status" value="2"/>
</dbReference>
<protein>
    <recommendedName>
        <fullName evidence="3">Single-stranded DNA-binding protein</fullName>
    </recommendedName>
</protein>
<feature type="region of interest" description="Disordered" evidence="4">
    <location>
        <begin position="210"/>
        <end position="245"/>
    </location>
</feature>
<dbReference type="PROSITE" id="PS50935">
    <property type="entry name" value="SSB"/>
    <property type="match status" value="2"/>
</dbReference>